<evidence type="ECO:0000259" key="14">
    <source>
        <dbReference type="Pfam" id="PF23598"/>
    </source>
</evidence>
<evidence type="ECO:0000256" key="9">
    <source>
        <dbReference type="ARBA" id="ARBA00023136"/>
    </source>
</evidence>
<keyword evidence="5" id="KW-0812">Transmembrane</keyword>
<dbReference type="PANTHER" id="PTHR48063">
    <property type="entry name" value="LRR RECEPTOR-LIKE KINASE"/>
    <property type="match status" value="1"/>
</dbReference>
<accession>A0ABD1MFW9</accession>
<dbReference type="SMART" id="SM00369">
    <property type="entry name" value="LRR_TYP"/>
    <property type="match status" value="7"/>
</dbReference>
<evidence type="ECO:0000256" key="11">
    <source>
        <dbReference type="ARBA" id="ARBA00023180"/>
    </source>
</evidence>
<dbReference type="InterPro" id="IPR001611">
    <property type="entry name" value="Leu-rich_rpt"/>
</dbReference>
<evidence type="ECO:0000256" key="10">
    <source>
        <dbReference type="ARBA" id="ARBA00023170"/>
    </source>
</evidence>
<dbReference type="EMBL" id="JBGMDY010000005">
    <property type="protein sequence ID" value="KAL2334708.1"/>
    <property type="molecule type" value="Genomic_DNA"/>
</dbReference>
<feature type="signal peptide" evidence="12">
    <location>
        <begin position="1"/>
        <end position="23"/>
    </location>
</feature>
<keyword evidence="9" id="KW-0472">Membrane</keyword>
<dbReference type="InterPro" id="IPR046956">
    <property type="entry name" value="RLP23-like"/>
</dbReference>
<evidence type="ECO:0000313" key="16">
    <source>
        <dbReference type="Proteomes" id="UP001603857"/>
    </source>
</evidence>
<keyword evidence="6 12" id="KW-0732">Signal</keyword>
<name>A0ABD1MFW9_9FABA</name>
<keyword evidence="8" id="KW-1133">Transmembrane helix</keyword>
<keyword evidence="16" id="KW-1185">Reference proteome</keyword>
<proteinExistence type="inferred from homology"/>
<comment type="similarity">
    <text evidence="2">Belongs to the RLP family.</text>
</comment>
<keyword evidence="4" id="KW-0433">Leucine-rich repeat</keyword>
<dbReference type="SUPFAM" id="SSF52058">
    <property type="entry name" value="L domain-like"/>
    <property type="match status" value="2"/>
</dbReference>
<dbReference type="Pfam" id="PF08263">
    <property type="entry name" value="LRRNT_2"/>
    <property type="match status" value="1"/>
</dbReference>
<reference evidence="15 16" key="1">
    <citation type="submission" date="2024-08" db="EMBL/GenBank/DDBJ databases">
        <title>Insights into the chromosomal genome structure of Flemingia macrophylla.</title>
        <authorList>
            <person name="Ding Y."/>
            <person name="Zhao Y."/>
            <person name="Bi W."/>
            <person name="Wu M."/>
            <person name="Zhao G."/>
            <person name="Gong Y."/>
            <person name="Li W."/>
            <person name="Zhang P."/>
        </authorList>
    </citation>
    <scope>NUCLEOTIDE SEQUENCE [LARGE SCALE GENOMIC DNA]</scope>
    <source>
        <strain evidence="15">DYQJB</strain>
        <tissue evidence="15">Leaf</tissue>
    </source>
</reference>
<keyword evidence="11" id="KW-0325">Glycoprotein</keyword>
<dbReference type="Proteomes" id="UP001603857">
    <property type="component" value="Unassembled WGS sequence"/>
</dbReference>
<dbReference type="FunFam" id="3.80.10.10:FF:000041">
    <property type="entry name" value="LRR receptor-like serine/threonine-protein kinase ERECTA"/>
    <property type="match status" value="1"/>
</dbReference>
<dbReference type="InterPro" id="IPR032675">
    <property type="entry name" value="LRR_dom_sf"/>
</dbReference>
<sequence>MDCVRMKSSFFIVCLFIFAFAFAFGVCRETPVCIPSERETLLKFKHHLSDPSNRLSSWNNASVDSNCCQWAGVVCNNVTAHVVELHLNTTKPDPVDYRFDDEGYGKTLEAYERSWLGGEISPCLADLKHLNYLDLSHNDDLGEGKSIPSFLGAMTSLTHLDLSHTGFYGKIPSQIGNLSNLVYLSLRSPNYDTLFVENVDWLSRLSKLEYLDLGCANLSKAFNWLHTLQALPSLTNLSLSACILPLPHHSQPSTLNFSSLLSLDMSYVNFFPKWMFGLTKLVSLKLSDNFIAGPLPDGIQNLTLLQTLDLSSNSFSSSIPDSLYSLRHLKFLSLCRNNLNGSISNALGNLTSLIELDLSLNFQLEGTIPTSLKSLTSLVQLDLSMNRLSGNLTNQIGDFEKLVKLDFSFNSISGTLPISFGKLSSLEYLDLSTNHLIGNPFESLKSLCKLSYLDINDNHFQGVVKEDDLANFTNMKVFSGKGDNVTLRMGSNWCPRFQLTSLDMRSWKLGPKFPSWIQSQKNLTFLDISNTWILDSIPTWFWETLPHASYVNLSHNHINGKLMTTLRNSLSIKVVDLSSNHLCDKLPHLSNDVNWLDISSNSFSETMDDFLCQKQDKLMQLQFLNLASNKLSGNIPDCWINWNKLVVLNLQSNNFIGNLPLSTGNLSSLRSLNIRNNSLSGIFPTTLRKNNQLISLDLGENNLSGTIPSLIGESLLNLRILRLRSNSFSGHLPNEICDMTSLQDLDFAHNSLSGNIPSCFSHLNAMFEKNKSGDLLIYVGVDVQYSEEDTGISVFLWTKGRDAEYKSILGLVTNVDLSNNNLSGTISR</sequence>
<evidence type="ECO:0000256" key="3">
    <source>
        <dbReference type="ARBA" id="ARBA00022475"/>
    </source>
</evidence>
<evidence type="ECO:0000259" key="13">
    <source>
        <dbReference type="Pfam" id="PF08263"/>
    </source>
</evidence>
<evidence type="ECO:0000256" key="12">
    <source>
        <dbReference type="SAM" id="SignalP"/>
    </source>
</evidence>
<evidence type="ECO:0000256" key="1">
    <source>
        <dbReference type="ARBA" id="ARBA00004251"/>
    </source>
</evidence>
<evidence type="ECO:0000256" key="5">
    <source>
        <dbReference type="ARBA" id="ARBA00022692"/>
    </source>
</evidence>
<dbReference type="InterPro" id="IPR003591">
    <property type="entry name" value="Leu-rich_rpt_typical-subtyp"/>
</dbReference>
<dbReference type="InterPro" id="IPR013210">
    <property type="entry name" value="LRR_N_plant-typ"/>
</dbReference>
<evidence type="ECO:0008006" key="17">
    <source>
        <dbReference type="Google" id="ProtNLM"/>
    </source>
</evidence>
<dbReference type="Pfam" id="PF00560">
    <property type="entry name" value="LRR_1"/>
    <property type="match status" value="9"/>
</dbReference>
<feature type="chain" id="PRO_5044771077" description="Leucine-rich repeat-containing N-terminal plant-type domain-containing protein" evidence="12">
    <location>
        <begin position="24"/>
        <end position="828"/>
    </location>
</feature>
<feature type="domain" description="Leucine-rich repeat-containing N-terminal plant-type" evidence="13">
    <location>
        <begin position="35"/>
        <end position="76"/>
    </location>
</feature>
<organism evidence="15 16">
    <name type="scientific">Flemingia macrophylla</name>
    <dbReference type="NCBI Taxonomy" id="520843"/>
    <lineage>
        <taxon>Eukaryota</taxon>
        <taxon>Viridiplantae</taxon>
        <taxon>Streptophyta</taxon>
        <taxon>Embryophyta</taxon>
        <taxon>Tracheophyta</taxon>
        <taxon>Spermatophyta</taxon>
        <taxon>Magnoliopsida</taxon>
        <taxon>eudicotyledons</taxon>
        <taxon>Gunneridae</taxon>
        <taxon>Pentapetalae</taxon>
        <taxon>rosids</taxon>
        <taxon>fabids</taxon>
        <taxon>Fabales</taxon>
        <taxon>Fabaceae</taxon>
        <taxon>Papilionoideae</taxon>
        <taxon>50 kb inversion clade</taxon>
        <taxon>NPAAA clade</taxon>
        <taxon>indigoferoid/millettioid clade</taxon>
        <taxon>Phaseoleae</taxon>
        <taxon>Flemingia</taxon>
    </lineage>
</organism>
<comment type="caution">
    <text evidence="15">The sequence shown here is derived from an EMBL/GenBank/DDBJ whole genome shotgun (WGS) entry which is preliminary data.</text>
</comment>
<dbReference type="AlphaFoldDB" id="A0ABD1MFW9"/>
<dbReference type="FunFam" id="3.80.10.10:FF:000095">
    <property type="entry name" value="LRR receptor-like serine/threonine-protein kinase GSO1"/>
    <property type="match status" value="1"/>
</dbReference>
<dbReference type="InterPro" id="IPR055414">
    <property type="entry name" value="LRR_R13L4/SHOC2-like"/>
</dbReference>
<evidence type="ECO:0000256" key="2">
    <source>
        <dbReference type="ARBA" id="ARBA00009592"/>
    </source>
</evidence>
<evidence type="ECO:0000256" key="7">
    <source>
        <dbReference type="ARBA" id="ARBA00022737"/>
    </source>
</evidence>
<keyword evidence="7" id="KW-0677">Repeat</keyword>
<dbReference type="SUPFAM" id="SSF52047">
    <property type="entry name" value="RNI-like"/>
    <property type="match status" value="1"/>
</dbReference>
<dbReference type="Pfam" id="PF23598">
    <property type="entry name" value="LRR_14"/>
    <property type="match status" value="1"/>
</dbReference>
<gene>
    <name evidence="15" type="ORF">Fmac_015921</name>
</gene>
<protein>
    <recommendedName>
        <fullName evidence="17">Leucine-rich repeat-containing N-terminal plant-type domain-containing protein</fullName>
    </recommendedName>
</protein>
<comment type="subcellular location">
    <subcellularLocation>
        <location evidence="1">Cell membrane</location>
        <topology evidence="1">Single-pass type I membrane protein</topology>
    </subcellularLocation>
</comment>
<dbReference type="PANTHER" id="PTHR48063:SF63">
    <property type="entry name" value="LEUCINE-RICH RECEPTOR-LIKE KINASE FAMILY PROTEIN"/>
    <property type="match status" value="1"/>
</dbReference>
<evidence type="ECO:0000256" key="6">
    <source>
        <dbReference type="ARBA" id="ARBA00022729"/>
    </source>
</evidence>
<evidence type="ECO:0000256" key="4">
    <source>
        <dbReference type="ARBA" id="ARBA00022614"/>
    </source>
</evidence>
<evidence type="ECO:0000313" key="15">
    <source>
        <dbReference type="EMBL" id="KAL2334708.1"/>
    </source>
</evidence>
<dbReference type="Gene3D" id="3.80.10.10">
    <property type="entry name" value="Ribonuclease Inhibitor"/>
    <property type="match status" value="3"/>
</dbReference>
<evidence type="ECO:0000256" key="8">
    <source>
        <dbReference type="ARBA" id="ARBA00022989"/>
    </source>
</evidence>
<keyword evidence="3" id="KW-1003">Cell membrane</keyword>
<feature type="domain" description="Disease resistance R13L4/SHOC-2-like LRR" evidence="14">
    <location>
        <begin position="370"/>
        <end position="566"/>
    </location>
</feature>
<dbReference type="PRINTS" id="PR00019">
    <property type="entry name" value="LEURICHRPT"/>
</dbReference>
<keyword evidence="10" id="KW-0675">Receptor</keyword>
<dbReference type="GO" id="GO:0005886">
    <property type="term" value="C:plasma membrane"/>
    <property type="evidence" value="ECO:0007669"/>
    <property type="project" value="UniProtKB-SubCell"/>
</dbReference>